<name>A0A2Z6LV36_TRISU</name>
<reference evidence="6" key="1">
    <citation type="journal article" date="2017" name="Front. Plant Sci.">
        <title>Climate Clever Clovers: New Paradigm to Reduce the Environmental Footprint of Ruminants by Breeding Low Methanogenic Forages Utilizing Haplotype Variation.</title>
        <authorList>
            <person name="Kaur P."/>
            <person name="Appels R."/>
            <person name="Bayer P.E."/>
            <person name="Keeble-Gagnere G."/>
            <person name="Wang J."/>
            <person name="Hirakawa H."/>
            <person name="Shirasawa K."/>
            <person name="Vercoe P."/>
            <person name="Stefanova K."/>
            <person name="Durmic Z."/>
            <person name="Nichols P."/>
            <person name="Revell C."/>
            <person name="Isobe S.N."/>
            <person name="Edwards D."/>
            <person name="Erskine W."/>
        </authorList>
    </citation>
    <scope>NUCLEOTIDE SEQUENCE [LARGE SCALE GENOMIC DNA]</scope>
    <source>
        <strain evidence="6">cv. Daliak</strain>
    </source>
</reference>
<evidence type="ECO:0000256" key="1">
    <source>
        <dbReference type="ARBA" id="ARBA00004123"/>
    </source>
</evidence>
<dbReference type="OrthoDB" id="5857104at2759"/>
<dbReference type="SMART" id="SM01176">
    <property type="entry name" value="DUF4208"/>
    <property type="match status" value="1"/>
</dbReference>
<protein>
    <recommendedName>
        <fullName evidence="4">Chromodomain-helicase-DNA-binding protein 1-like C-terminal domain-containing protein</fullName>
    </recommendedName>
</protein>
<gene>
    <name evidence="5" type="ORF">TSUD_132100</name>
</gene>
<proteinExistence type="predicted"/>
<comment type="subcellular location">
    <subcellularLocation>
        <location evidence="1">Nucleus</location>
    </subcellularLocation>
</comment>
<feature type="region of interest" description="Disordered" evidence="3">
    <location>
        <begin position="52"/>
        <end position="216"/>
    </location>
</feature>
<evidence type="ECO:0000259" key="4">
    <source>
        <dbReference type="SMART" id="SM01176"/>
    </source>
</evidence>
<evidence type="ECO:0000313" key="5">
    <source>
        <dbReference type="EMBL" id="GAU12600.1"/>
    </source>
</evidence>
<organism evidence="5 6">
    <name type="scientific">Trifolium subterraneum</name>
    <name type="common">Subterranean clover</name>
    <dbReference type="NCBI Taxonomy" id="3900"/>
    <lineage>
        <taxon>Eukaryota</taxon>
        <taxon>Viridiplantae</taxon>
        <taxon>Streptophyta</taxon>
        <taxon>Embryophyta</taxon>
        <taxon>Tracheophyta</taxon>
        <taxon>Spermatophyta</taxon>
        <taxon>Magnoliopsida</taxon>
        <taxon>eudicotyledons</taxon>
        <taxon>Gunneridae</taxon>
        <taxon>Pentapetalae</taxon>
        <taxon>rosids</taxon>
        <taxon>fabids</taxon>
        <taxon>Fabales</taxon>
        <taxon>Fabaceae</taxon>
        <taxon>Papilionoideae</taxon>
        <taxon>50 kb inversion clade</taxon>
        <taxon>NPAAA clade</taxon>
        <taxon>Hologalegina</taxon>
        <taxon>IRL clade</taxon>
        <taxon>Trifolieae</taxon>
        <taxon>Trifolium</taxon>
    </lineage>
</organism>
<keyword evidence="2" id="KW-0539">Nucleus</keyword>
<feature type="domain" description="Chromodomain-helicase-DNA-binding protein 1-like C-terminal" evidence="4">
    <location>
        <begin position="298"/>
        <end position="428"/>
    </location>
</feature>
<dbReference type="Proteomes" id="UP000242715">
    <property type="component" value="Unassembled WGS sequence"/>
</dbReference>
<dbReference type="InterPro" id="IPR025260">
    <property type="entry name" value="CHD1-like_C"/>
</dbReference>
<keyword evidence="6" id="KW-1185">Reference proteome</keyword>
<dbReference type="GO" id="GO:0005634">
    <property type="term" value="C:nucleus"/>
    <property type="evidence" value="ECO:0007669"/>
    <property type="project" value="UniProtKB-SubCell"/>
</dbReference>
<sequence>MIPRRRNSVPSLNFSSPFHQQFSELDVHSVLESGLGLGKGFKLTDAAGWFRDKGQGQNADRARRSVVSECADATSSEEELDATSSEKEVNMNMEAQYESDGEPDDAGRKQNVATADDRPMRPQNGSKSGHESKSGSDYINADESENNWEGRGERLDSEDEDGQKDSDVPAEEMLSDEYYDQDGEEQSDSVQLQGKSRILDDAEDDDGDADYEDDDEADVGGAVEAAPLKAQAELFNAFIDCCKEAAEGPLLDFYGVPVKANELLICVQELQLLAKCISRLDERLGLMKKIAPVELQHHETFLPRTPNLRDRANALLEQVSKMKTLKRLYRLQTTSANLPTEKVLSIIRNYLQLLGRRIDQIVSEQESGPPKQDSMCFIPILDFLLCDLIFLEKNLLRACLGMTTRLWKYVSTFSHLSGERLHQIYSKLILEQNAEGVAPSLSNGSVSGPFSRNGNPNHSYSFPRHIERQRGFQNVTTAYQMPGQVNDTYRHV</sequence>
<feature type="compositionally biased region" description="Acidic residues" evidence="3">
    <location>
        <begin position="201"/>
        <end position="216"/>
    </location>
</feature>
<evidence type="ECO:0000313" key="6">
    <source>
        <dbReference type="Proteomes" id="UP000242715"/>
    </source>
</evidence>
<dbReference type="EMBL" id="DF973124">
    <property type="protein sequence ID" value="GAU12600.1"/>
    <property type="molecule type" value="Genomic_DNA"/>
</dbReference>
<evidence type="ECO:0000256" key="3">
    <source>
        <dbReference type="SAM" id="MobiDB-lite"/>
    </source>
</evidence>
<evidence type="ECO:0000256" key="2">
    <source>
        <dbReference type="ARBA" id="ARBA00023242"/>
    </source>
</evidence>
<feature type="compositionally biased region" description="Acidic residues" evidence="3">
    <location>
        <begin position="156"/>
        <end position="187"/>
    </location>
</feature>
<dbReference type="AlphaFoldDB" id="A0A2Z6LV36"/>
<accession>A0A2Z6LV36</accession>